<evidence type="ECO:0000256" key="7">
    <source>
        <dbReference type="SAM" id="Phobius"/>
    </source>
</evidence>
<comment type="caution">
    <text evidence="8">The sequence shown here is derived from an EMBL/GenBank/DDBJ whole genome shotgun (WGS) entry which is preliminary data.</text>
</comment>
<dbReference type="EMBL" id="JAEHOC010000005">
    <property type="protein sequence ID" value="KAG2441747.1"/>
    <property type="molecule type" value="Genomic_DNA"/>
</dbReference>
<name>A0A835W5W1_CHLIN</name>
<evidence type="ECO:0000256" key="4">
    <source>
        <dbReference type="ARBA" id="ARBA00022989"/>
    </source>
</evidence>
<keyword evidence="3 7" id="KW-0812">Transmembrane</keyword>
<dbReference type="AlphaFoldDB" id="A0A835W5W1"/>
<dbReference type="OrthoDB" id="544792at2759"/>
<dbReference type="Pfam" id="PF07856">
    <property type="entry name" value="Orai-1"/>
    <property type="match status" value="1"/>
</dbReference>
<feature type="transmembrane region" description="Helical" evidence="7">
    <location>
        <begin position="193"/>
        <end position="215"/>
    </location>
</feature>
<keyword evidence="5 7" id="KW-0472">Membrane</keyword>
<dbReference type="Proteomes" id="UP000650467">
    <property type="component" value="Unassembled WGS sequence"/>
</dbReference>
<feature type="region of interest" description="Disordered" evidence="6">
    <location>
        <begin position="508"/>
        <end position="533"/>
    </location>
</feature>
<comment type="similarity">
    <text evidence="2">Belongs to the Orai family.</text>
</comment>
<feature type="compositionally biased region" description="Gly residues" evidence="6">
    <location>
        <begin position="558"/>
        <end position="585"/>
    </location>
</feature>
<evidence type="ECO:0000256" key="6">
    <source>
        <dbReference type="SAM" id="MobiDB-lite"/>
    </source>
</evidence>
<protein>
    <submittedName>
        <fullName evidence="8">Uncharacterized protein</fullName>
    </submittedName>
</protein>
<keyword evidence="4 7" id="KW-1133">Transmembrane helix</keyword>
<organism evidence="8 9">
    <name type="scientific">Chlamydomonas incerta</name>
    <dbReference type="NCBI Taxonomy" id="51695"/>
    <lineage>
        <taxon>Eukaryota</taxon>
        <taxon>Viridiplantae</taxon>
        <taxon>Chlorophyta</taxon>
        <taxon>core chlorophytes</taxon>
        <taxon>Chlorophyceae</taxon>
        <taxon>CS clade</taxon>
        <taxon>Chlamydomonadales</taxon>
        <taxon>Chlamydomonadaceae</taxon>
        <taxon>Chlamydomonas</taxon>
    </lineage>
</organism>
<feature type="region of interest" description="Disordered" evidence="6">
    <location>
        <begin position="549"/>
        <end position="590"/>
    </location>
</feature>
<evidence type="ECO:0000313" key="8">
    <source>
        <dbReference type="EMBL" id="KAG2441747.1"/>
    </source>
</evidence>
<proteinExistence type="inferred from homology"/>
<reference evidence="8" key="1">
    <citation type="journal article" date="2020" name="bioRxiv">
        <title>Comparative genomics of Chlamydomonas.</title>
        <authorList>
            <person name="Craig R.J."/>
            <person name="Hasan A.R."/>
            <person name="Ness R.W."/>
            <person name="Keightley P.D."/>
        </authorList>
    </citation>
    <scope>NUCLEOTIDE SEQUENCE</scope>
    <source>
        <strain evidence="8">SAG 7.73</strain>
    </source>
</reference>
<keyword evidence="9" id="KW-1185">Reference proteome</keyword>
<evidence type="ECO:0000256" key="5">
    <source>
        <dbReference type="ARBA" id="ARBA00023136"/>
    </source>
</evidence>
<feature type="region of interest" description="Disordered" evidence="6">
    <location>
        <begin position="350"/>
        <end position="373"/>
    </location>
</feature>
<evidence type="ECO:0000256" key="1">
    <source>
        <dbReference type="ARBA" id="ARBA00004141"/>
    </source>
</evidence>
<evidence type="ECO:0000256" key="2">
    <source>
        <dbReference type="ARBA" id="ARBA00008062"/>
    </source>
</evidence>
<feature type="region of interest" description="Disordered" evidence="6">
    <location>
        <begin position="648"/>
        <end position="672"/>
    </location>
</feature>
<dbReference type="Gene3D" id="1.20.140.140">
    <property type="entry name" value="Calcium release-activated calcium channel protein Orai"/>
    <property type="match status" value="1"/>
</dbReference>
<dbReference type="GO" id="GO:0016020">
    <property type="term" value="C:membrane"/>
    <property type="evidence" value="ECO:0007669"/>
    <property type="project" value="UniProtKB-SubCell"/>
</dbReference>
<dbReference type="InterPro" id="IPR038350">
    <property type="entry name" value="Orai_sf"/>
</dbReference>
<evidence type="ECO:0000313" key="9">
    <source>
        <dbReference type="Proteomes" id="UP000650467"/>
    </source>
</evidence>
<evidence type="ECO:0000256" key="3">
    <source>
        <dbReference type="ARBA" id="ARBA00022692"/>
    </source>
</evidence>
<dbReference type="InterPro" id="IPR012446">
    <property type="entry name" value="CRAC_channel"/>
</dbReference>
<accession>A0A835W5W1</accession>
<comment type="subcellular location">
    <subcellularLocation>
        <location evidence="1">Membrane</location>
        <topology evidence="1">Multi-pass membrane protein</topology>
    </subcellularLocation>
</comment>
<feature type="region of interest" description="Disordered" evidence="6">
    <location>
        <begin position="274"/>
        <end position="296"/>
    </location>
</feature>
<gene>
    <name evidence="8" type="ORF">HXX76_003362</name>
</gene>
<feature type="transmembrane region" description="Helical" evidence="7">
    <location>
        <begin position="166"/>
        <end position="187"/>
    </location>
</feature>
<sequence>MLLTTKKELSRQWRAYGLEQQALLNCRQLWTRQVEKNRRDVEEAVEKLKVLAQLGALTAGFAVSAFYDFQYTASPSDPVIPFFGLVTALTVGFELNSCVLCTLMLSSVVKAGKRYTSEEEEAEYLWRMRDWAAAASAGVPGSVPPAPRRSFERHWESRCESRWRTALAMFLAGIPTFFAVMGLAGYLKYWNSPATVVITAVLMAAAFVYTVGMSADWAKSLLGRRSAGGEDTLGWQGAWWSSPELSQRLPFAYHQVPHKDVCWPPPSSTAAAAAAASAASTAGDEHEGQRAGQGAGAATTAAPYLARTLDELPYPAIIGLQPWPTELALGTVPAAAGAHARAHVMAAEEAEATGRAPPAPEAVAAQQMPGPDPQPWPQAAALGDGAVEAGHAAAAADVGPAAAAGVGPAAGSVGAWAAGAELRLGPGSRVGGGSCAAGSVGGSAAMWADTGRHGNSADEEVQVQAARHGMSAVGSSPGRAAGSGSELLPAGRHSLQLQAAAAPVRLRRTPSPSGEAACPGCGADAGGPSGRTAPQATMKGLQGFMRVLGSACGSAPEPGGGTGGGGGTGTGSGSSYGAGGGGAAGGQRQQLASNSVDAAAGSAGGARVHVNSCAAPTIQPAASDSDSWSADASAAHCIAEGAASARVTSESLHSCGSMPESNVDEDRRGGGS</sequence>